<organism evidence="2 3">
    <name type="scientific">Triangularia verruculosa</name>
    <dbReference type="NCBI Taxonomy" id="2587418"/>
    <lineage>
        <taxon>Eukaryota</taxon>
        <taxon>Fungi</taxon>
        <taxon>Dikarya</taxon>
        <taxon>Ascomycota</taxon>
        <taxon>Pezizomycotina</taxon>
        <taxon>Sordariomycetes</taxon>
        <taxon>Sordariomycetidae</taxon>
        <taxon>Sordariales</taxon>
        <taxon>Podosporaceae</taxon>
        <taxon>Triangularia</taxon>
    </lineage>
</organism>
<gene>
    <name evidence="2" type="ORF">QBC40DRAFT_302235</name>
</gene>
<dbReference type="AlphaFoldDB" id="A0AAN7AP65"/>
<dbReference type="Proteomes" id="UP001303160">
    <property type="component" value="Unassembled WGS sequence"/>
</dbReference>
<accession>A0AAN7AP65</accession>
<reference evidence="2" key="1">
    <citation type="journal article" date="2023" name="Mol. Phylogenet. Evol.">
        <title>Genome-scale phylogeny and comparative genomics of the fungal order Sordariales.</title>
        <authorList>
            <person name="Hensen N."/>
            <person name="Bonometti L."/>
            <person name="Westerberg I."/>
            <person name="Brannstrom I.O."/>
            <person name="Guillou S."/>
            <person name="Cros-Aarteil S."/>
            <person name="Calhoun S."/>
            <person name="Haridas S."/>
            <person name="Kuo A."/>
            <person name="Mondo S."/>
            <person name="Pangilinan J."/>
            <person name="Riley R."/>
            <person name="LaButti K."/>
            <person name="Andreopoulos B."/>
            <person name="Lipzen A."/>
            <person name="Chen C."/>
            <person name="Yan M."/>
            <person name="Daum C."/>
            <person name="Ng V."/>
            <person name="Clum A."/>
            <person name="Steindorff A."/>
            <person name="Ohm R.A."/>
            <person name="Martin F."/>
            <person name="Silar P."/>
            <person name="Natvig D.O."/>
            <person name="Lalanne C."/>
            <person name="Gautier V."/>
            <person name="Ament-Velasquez S.L."/>
            <person name="Kruys A."/>
            <person name="Hutchinson M.I."/>
            <person name="Powell A.J."/>
            <person name="Barry K."/>
            <person name="Miller A.N."/>
            <person name="Grigoriev I.V."/>
            <person name="Debuchy R."/>
            <person name="Gladieux P."/>
            <person name="Hiltunen Thoren M."/>
            <person name="Johannesson H."/>
        </authorList>
    </citation>
    <scope>NUCLEOTIDE SEQUENCE</scope>
    <source>
        <strain evidence="2">CBS 315.58</strain>
    </source>
</reference>
<feature type="region of interest" description="Disordered" evidence="1">
    <location>
        <begin position="1"/>
        <end position="21"/>
    </location>
</feature>
<dbReference type="EMBL" id="MU864072">
    <property type="protein sequence ID" value="KAK4194318.1"/>
    <property type="molecule type" value="Genomic_DNA"/>
</dbReference>
<evidence type="ECO:0000313" key="3">
    <source>
        <dbReference type="Proteomes" id="UP001303160"/>
    </source>
</evidence>
<feature type="region of interest" description="Disordered" evidence="1">
    <location>
        <begin position="114"/>
        <end position="151"/>
    </location>
</feature>
<feature type="compositionally biased region" description="Polar residues" evidence="1">
    <location>
        <begin position="1"/>
        <end position="17"/>
    </location>
</feature>
<sequence length="151" mass="16741">MIMSSQPAFSTSATAETSPREETFKMRSTQSLLWRSNRNSVGVSRLTLGDADCYGLYLANNLWALLDFKWLSQGFGLRVYEGILDGIIFYVGGEPRPHFDLDNLLSLEPARTVPQHRKSLRLSSVEESASYAPDSESDVDSESESGSVSHT</sequence>
<keyword evidence="3" id="KW-1185">Reference proteome</keyword>
<evidence type="ECO:0000313" key="2">
    <source>
        <dbReference type="EMBL" id="KAK4194318.1"/>
    </source>
</evidence>
<evidence type="ECO:0000256" key="1">
    <source>
        <dbReference type="SAM" id="MobiDB-lite"/>
    </source>
</evidence>
<proteinExistence type="predicted"/>
<reference evidence="2" key="2">
    <citation type="submission" date="2023-05" db="EMBL/GenBank/DDBJ databases">
        <authorList>
            <consortium name="Lawrence Berkeley National Laboratory"/>
            <person name="Steindorff A."/>
            <person name="Hensen N."/>
            <person name="Bonometti L."/>
            <person name="Westerberg I."/>
            <person name="Brannstrom I.O."/>
            <person name="Guillou S."/>
            <person name="Cros-Aarteil S."/>
            <person name="Calhoun S."/>
            <person name="Haridas S."/>
            <person name="Kuo A."/>
            <person name="Mondo S."/>
            <person name="Pangilinan J."/>
            <person name="Riley R."/>
            <person name="Labutti K."/>
            <person name="Andreopoulos B."/>
            <person name="Lipzen A."/>
            <person name="Chen C."/>
            <person name="Yanf M."/>
            <person name="Daum C."/>
            <person name="Ng V."/>
            <person name="Clum A."/>
            <person name="Ohm R."/>
            <person name="Martin F."/>
            <person name="Silar P."/>
            <person name="Natvig D."/>
            <person name="Lalanne C."/>
            <person name="Gautier V."/>
            <person name="Ament-Velasquez S.L."/>
            <person name="Kruys A."/>
            <person name="Hutchinson M.I."/>
            <person name="Powell A.J."/>
            <person name="Barry K."/>
            <person name="Miller A.N."/>
            <person name="Grigoriev I.V."/>
            <person name="Debuchy R."/>
            <person name="Gladieux P."/>
            <person name="Thoren M.H."/>
            <person name="Johannesson H."/>
        </authorList>
    </citation>
    <scope>NUCLEOTIDE SEQUENCE</scope>
    <source>
        <strain evidence="2">CBS 315.58</strain>
    </source>
</reference>
<protein>
    <submittedName>
        <fullName evidence="2">Uncharacterized protein</fullName>
    </submittedName>
</protein>
<name>A0AAN7AP65_9PEZI</name>
<comment type="caution">
    <text evidence="2">The sequence shown here is derived from an EMBL/GenBank/DDBJ whole genome shotgun (WGS) entry which is preliminary data.</text>
</comment>